<dbReference type="PANTHER" id="PTHR43281:SF1">
    <property type="entry name" value="FARNESYL DIPHOSPHATE SYNTHASE"/>
    <property type="match status" value="1"/>
</dbReference>
<protein>
    <recommendedName>
        <fullName evidence="12">Exodeoxyribonuclease 7 small subunit</fullName>
        <ecNumber evidence="12">3.1.11.6</ecNumber>
    </recommendedName>
    <alternativeName>
        <fullName evidence="12">Exodeoxyribonuclease VII small subunit</fullName>
        <shortName evidence="12">Exonuclease VII small subunit</shortName>
    </alternativeName>
</protein>
<evidence type="ECO:0000256" key="10">
    <source>
        <dbReference type="ARBA" id="ARBA00022842"/>
    </source>
</evidence>
<evidence type="ECO:0000256" key="7">
    <source>
        <dbReference type="ARBA" id="ARBA00022723"/>
    </source>
</evidence>
<comment type="cofactor">
    <cofactor evidence="1">
        <name>Mg(2+)</name>
        <dbReference type="ChEBI" id="CHEBI:18420"/>
    </cofactor>
</comment>
<gene>
    <name evidence="12" type="primary">xseB</name>
    <name evidence="15" type="ORF">JKL49_10250</name>
</gene>
<evidence type="ECO:0000256" key="13">
    <source>
        <dbReference type="RuleBase" id="RU004466"/>
    </source>
</evidence>
<dbReference type="GO" id="GO:0008855">
    <property type="term" value="F:exodeoxyribonuclease VII activity"/>
    <property type="evidence" value="ECO:0007669"/>
    <property type="project" value="UniProtKB-UniRule"/>
</dbReference>
<dbReference type="NCBIfam" id="TIGR01280">
    <property type="entry name" value="xseB"/>
    <property type="match status" value="1"/>
</dbReference>
<evidence type="ECO:0000256" key="8">
    <source>
        <dbReference type="ARBA" id="ARBA00022801"/>
    </source>
</evidence>
<keyword evidence="4 12" id="KW-0963">Cytoplasm</keyword>
<comment type="subunit">
    <text evidence="12">Heterooligomer composed of large and small subunits.</text>
</comment>
<dbReference type="SUPFAM" id="SSF48576">
    <property type="entry name" value="Terpenoid synthases"/>
    <property type="match status" value="1"/>
</dbReference>
<dbReference type="NCBIfam" id="NF002139">
    <property type="entry name" value="PRK00977.1-3"/>
    <property type="match status" value="1"/>
</dbReference>
<dbReference type="GO" id="GO:0006308">
    <property type="term" value="P:DNA catabolic process"/>
    <property type="evidence" value="ECO:0007669"/>
    <property type="project" value="UniProtKB-UniRule"/>
</dbReference>
<dbReference type="SUPFAM" id="SSF116842">
    <property type="entry name" value="XseB-like"/>
    <property type="match status" value="1"/>
</dbReference>
<dbReference type="InterPro" id="IPR033749">
    <property type="entry name" value="Polyprenyl_synt_CS"/>
</dbReference>
<dbReference type="PANTHER" id="PTHR43281">
    <property type="entry name" value="FARNESYL DIPHOSPHATE SYNTHASE"/>
    <property type="match status" value="1"/>
</dbReference>
<dbReference type="Pfam" id="PF00348">
    <property type="entry name" value="polyprenyl_synt"/>
    <property type="match status" value="1"/>
</dbReference>
<comment type="catalytic activity">
    <reaction evidence="12">
        <text>Exonucleolytic cleavage in either 5'- to 3'- or 3'- to 5'-direction to yield nucleoside 5'-phosphates.</text>
        <dbReference type="EC" id="3.1.11.6"/>
    </reaction>
</comment>
<comment type="subcellular location">
    <subcellularLocation>
        <location evidence="12">Cytoplasm</location>
    </subcellularLocation>
</comment>
<evidence type="ECO:0000256" key="2">
    <source>
        <dbReference type="ARBA" id="ARBA00006706"/>
    </source>
</evidence>
<evidence type="ECO:0000256" key="9">
    <source>
        <dbReference type="ARBA" id="ARBA00022839"/>
    </source>
</evidence>
<evidence type="ECO:0000256" key="11">
    <source>
        <dbReference type="ARBA" id="ARBA00023229"/>
    </source>
</evidence>
<dbReference type="Gene3D" id="1.10.287.1040">
    <property type="entry name" value="Exonuclease VII, small subunit"/>
    <property type="match status" value="1"/>
</dbReference>
<evidence type="ECO:0000256" key="1">
    <source>
        <dbReference type="ARBA" id="ARBA00001946"/>
    </source>
</evidence>
<evidence type="ECO:0000313" key="15">
    <source>
        <dbReference type="EMBL" id="QQZ51378.1"/>
    </source>
</evidence>
<evidence type="ECO:0000256" key="12">
    <source>
        <dbReference type="HAMAP-Rule" id="MF_00337"/>
    </source>
</evidence>
<dbReference type="Gene3D" id="1.10.600.10">
    <property type="entry name" value="Farnesyl Diphosphate Synthase"/>
    <property type="match status" value="1"/>
</dbReference>
<dbReference type="GO" id="GO:0046872">
    <property type="term" value="F:metal ion binding"/>
    <property type="evidence" value="ECO:0007669"/>
    <property type="project" value="UniProtKB-KW"/>
</dbReference>
<keyword evidence="7" id="KW-0479">Metal-binding</keyword>
<dbReference type="GO" id="GO:0004659">
    <property type="term" value="F:prenyltransferase activity"/>
    <property type="evidence" value="ECO:0007669"/>
    <property type="project" value="InterPro"/>
</dbReference>
<dbReference type="AlphaFoldDB" id="A0A974SA56"/>
<keyword evidence="11" id="KW-0414">Isoprene biosynthesis</keyword>
<proteinExistence type="inferred from homology"/>
<dbReference type="Pfam" id="PF02609">
    <property type="entry name" value="Exonuc_VII_S"/>
    <property type="match status" value="1"/>
</dbReference>
<dbReference type="FunFam" id="1.10.600.10:FF:000001">
    <property type="entry name" value="Geranylgeranyl diphosphate synthase"/>
    <property type="match status" value="1"/>
</dbReference>
<dbReference type="InterPro" id="IPR000092">
    <property type="entry name" value="Polyprenyl_synt"/>
</dbReference>
<dbReference type="CDD" id="cd00685">
    <property type="entry name" value="Trans_IPPS_HT"/>
    <property type="match status" value="1"/>
</dbReference>
<feature type="region of interest" description="Disordered" evidence="14">
    <location>
        <begin position="68"/>
        <end position="106"/>
    </location>
</feature>
<keyword evidence="9 12" id="KW-0269">Exonuclease</keyword>
<feature type="compositionally biased region" description="Basic and acidic residues" evidence="14">
    <location>
        <begin position="70"/>
        <end position="89"/>
    </location>
</feature>
<evidence type="ECO:0000256" key="6">
    <source>
        <dbReference type="ARBA" id="ARBA00022722"/>
    </source>
</evidence>
<comment type="similarity">
    <text evidence="3 12">Belongs to the XseB family.</text>
</comment>
<keyword evidence="10" id="KW-0460">Magnesium</keyword>
<sequence length="350" mass="38067">MADAADIDGLSFELALAELEKIVAQLESGQTPLEQSIELYERGAKLKAHCESRLEAARLRVEKIVMAPTAHRESRRRTSADGRPRLPRDRGRRPGHCGIGRTAARAEGPEARLTEAMRYAALGPGKRLRPFFAIETGKMFDLDERPVLRAACAVECVHAYSLVHDDLPAMDDDDTRRGRPTVHVAYDEATAILAGDALQTAAFEILAHPDTHKDGNVRSEMVVRLAQASGARGMCGGQMIDLLGVRDDLGAVARMQRLKTGALIAVAFELPLIMAHAGEGERHALMAFAQGLGLAYQIVDDLLDHDGEDAVLGKKAGKDAAKGKANYVTLWRRRRPRAAEFADRADQGPS</sequence>
<reference evidence="15" key="1">
    <citation type="submission" date="2021-01" db="EMBL/GenBank/DDBJ databases">
        <title>Genome sequence of Phenylobacterium sp. 20VBR1 isolated from a valley glaceir, Ny-Alesund, Svalbard.</title>
        <authorList>
            <person name="Thomas F.A."/>
            <person name="Krishnan K.P."/>
            <person name="Sinha R.K."/>
        </authorList>
    </citation>
    <scope>NUCLEOTIDE SEQUENCE</scope>
    <source>
        <strain evidence="15">20VBR1</strain>
    </source>
</reference>
<dbReference type="HAMAP" id="MF_00337">
    <property type="entry name" value="Exonuc_7_S"/>
    <property type="match status" value="1"/>
</dbReference>
<dbReference type="EC" id="3.1.11.6" evidence="12"/>
<dbReference type="InterPro" id="IPR003761">
    <property type="entry name" value="Exonuc_VII_S"/>
</dbReference>
<dbReference type="GO" id="GO:0016114">
    <property type="term" value="P:terpenoid biosynthetic process"/>
    <property type="evidence" value="ECO:0007669"/>
    <property type="project" value="UniProtKB-ARBA"/>
</dbReference>
<accession>A0A974SA56</accession>
<comment type="similarity">
    <text evidence="2 13">Belongs to the FPP/GGPP synthase family.</text>
</comment>
<dbReference type="SFLD" id="SFLDG01017">
    <property type="entry name" value="Polyprenyl_Transferase_Like"/>
    <property type="match status" value="1"/>
</dbReference>
<name>A0A974SA56_9CAUL</name>
<dbReference type="GO" id="GO:0009318">
    <property type="term" value="C:exodeoxyribonuclease VII complex"/>
    <property type="evidence" value="ECO:0007669"/>
    <property type="project" value="UniProtKB-UniRule"/>
</dbReference>
<evidence type="ECO:0000256" key="14">
    <source>
        <dbReference type="SAM" id="MobiDB-lite"/>
    </source>
</evidence>
<dbReference type="GO" id="GO:0005737">
    <property type="term" value="C:cytoplasm"/>
    <property type="evidence" value="ECO:0007669"/>
    <property type="project" value="UniProtKB-SubCell"/>
</dbReference>
<dbReference type="InterPro" id="IPR008949">
    <property type="entry name" value="Isoprenoid_synthase_dom_sf"/>
</dbReference>
<keyword evidence="8 12" id="KW-0378">Hydrolase</keyword>
<organism evidence="15">
    <name type="scientific">Phenylobacterium glaciei</name>
    <dbReference type="NCBI Taxonomy" id="2803784"/>
    <lineage>
        <taxon>Bacteria</taxon>
        <taxon>Pseudomonadati</taxon>
        <taxon>Pseudomonadota</taxon>
        <taxon>Alphaproteobacteria</taxon>
        <taxon>Caulobacterales</taxon>
        <taxon>Caulobacteraceae</taxon>
        <taxon>Phenylobacterium</taxon>
    </lineage>
</organism>
<dbReference type="PROSITE" id="PS00444">
    <property type="entry name" value="POLYPRENYL_SYNTHASE_2"/>
    <property type="match status" value="1"/>
</dbReference>
<dbReference type="EMBL" id="CP068570">
    <property type="protein sequence ID" value="QQZ51378.1"/>
    <property type="molecule type" value="Genomic_DNA"/>
</dbReference>
<dbReference type="InterPro" id="IPR037004">
    <property type="entry name" value="Exonuc_VII_ssu_sf"/>
</dbReference>
<keyword evidence="5 13" id="KW-0808">Transferase</keyword>
<dbReference type="SFLD" id="SFLDS00005">
    <property type="entry name" value="Isoprenoid_Synthase_Type_I"/>
    <property type="match status" value="1"/>
</dbReference>
<comment type="function">
    <text evidence="12">Bidirectionally degrades single-stranded DNA into large acid-insoluble oligonucleotides, which are then degraded further into small acid-soluble oligonucleotides.</text>
</comment>
<evidence type="ECO:0000256" key="4">
    <source>
        <dbReference type="ARBA" id="ARBA00022490"/>
    </source>
</evidence>
<evidence type="ECO:0000256" key="3">
    <source>
        <dbReference type="ARBA" id="ARBA00009998"/>
    </source>
</evidence>
<dbReference type="PROSITE" id="PS00723">
    <property type="entry name" value="POLYPRENYL_SYNTHASE_1"/>
    <property type="match status" value="1"/>
</dbReference>
<evidence type="ECO:0000256" key="5">
    <source>
        <dbReference type="ARBA" id="ARBA00022679"/>
    </source>
</evidence>
<keyword evidence="6 12" id="KW-0540">Nuclease</keyword>